<proteinExistence type="predicted"/>
<dbReference type="SUPFAM" id="SSF51182">
    <property type="entry name" value="RmlC-like cupins"/>
    <property type="match status" value="1"/>
</dbReference>
<reference evidence="3 4" key="1">
    <citation type="submission" date="2016-07" db="EMBL/GenBank/DDBJ databases">
        <title>Pervasive Adenine N6-methylation of Active Genes in Fungi.</title>
        <authorList>
            <consortium name="DOE Joint Genome Institute"/>
            <person name="Mondo S.J."/>
            <person name="Dannebaum R.O."/>
            <person name="Kuo R.C."/>
            <person name="Labutti K."/>
            <person name="Haridas S."/>
            <person name="Kuo A."/>
            <person name="Salamov A."/>
            <person name="Ahrendt S.R."/>
            <person name="Lipzen A."/>
            <person name="Sullivan W."/>
            <person name="Andreopoulos W.B."/>
            <person name="Clum A."/>
            <person name="Lindquist E."/>
            <person name="Daum C."/>
            <person name="Ramamoorthy G.K."/>
            <person name="Gryganskyi A."/>
            <person name="Culley D."/>
            <person name="Magnuson J.K."/>
            <person name="James T.Y."/>
            <person name="O'Malley M.A."/>
            <person name="Stajich J.E."/>
            <person name="Spatafora J.W."/>
            <person name="Visel A."/>
            <person name="Grigoriev I.V."/>
        </authorList>
    </citation>
    <scope>NUCLEOTIDE SEQUENCE [LARGE SCALE GENOMIC DNA]</scope>
    <source>
        <strain evidence="3 4">CBS 115471</strain>
    </source>
</reference>
<dbReference type="InterPro" id="IPR011051">
    <property type="entry name" value="RmlC_Cupin_sf"/>
</dbReference>
<feature type="signal peptide" evidence="1">
    <location>
        <begin position="1"/>
        <end position="20"/>
    </location>
</feature>
<feature type="chain" id="PRO_5012575985" evidence="1">
    <location>
        <begin position="21"/>
        <end position="249"/>
    </location>
</feature>
<dbReference type="Gene3D" id="2.60.120.10">
    <property type="entry name" value="Jelly Rolls"/>
    <property type="match status" value="1"/>
</dbReference>
<organism evidence="3 4">
    <name type="scientific">Clohesyomyces aquaticus</name>
    <dbReference type="NCBI Taxonomy" id="1231657"/>
    <lineage>
        <taxon>Eukaryota</taxon>
        <taxon>Fungi</taxon>
        <taxon>Dikarya</taxon>
        <taxon>Ascomycota</taxon>
        <taxon>Pezizomycotina</taxon>
        <taxon>Dothideomycetes</taxon>
        <taxon>Pleosporomycetidae</taxon>
        <taxon>Pleosporales</taxon>
        <taxon>Lindgomycetaceae</taxon>
        <taxon>Clohesyomyces</taxon>
    </lineage>
</organism>
<keyword evidence="1" id="KW-0732">Signal</keyword>
<accession>A0A1Y2A9J2</accession>
<dbReference type="EMBL" id="MCFA01000004">
    <property type="protein sequence ID" value="ORY18960.1"/>
    <property type="molecule type" value="Genomic_DNA"/>
</dbReference>
<dbReference type="InterPro" id="IPR006045">
    <property type="entry name" value="Cupin_1"/>
</dbReference>
<dbReference type="AlphaFoldDB" id="A0A1Y2A9J2"/>
<dbReference type="PANTHER" id="PTHR31238">
    <property type="entry name" value="GERMIN-LIKE PROTEIN SUBFAMILY 3 MEMBER 3"/>
    <property type="match status" value="1"/>
</dbReference>
<evidence type="ECO:0000256" key="1">
    <source>
        <dbReference type="SAM" id="SignalP"/>
    </source>
</evidence>
<dbReference type="Proteomes" id="UP000193144">
    <property type="component" value="Unassembled WGS sequence"/>
</dbReference>
<evidence type="ECO:0000313" key="3">
    <source>
        <dbReference type="EMBL" id="ORY18960.1"/>
    </source>
</evidence>
<name>A0A1Y2A9J2_9PLEO</name>
<comment type="caution">
    <text evidence="3">The sequence shown here is derived from an EMBL/GenBank/DDBJ whole genome shotgun (WGS) entry which is preliminary data.</text>
</comment>
<evidence type="ECO:0000259" key="2">
    <source>
        <dbReference type="SMART" id="SM00835"/>
    </source>
</evidence>
<feature type="domain" description="Cupin type-1" evidence="2">
    <location>
        <begin position="73"/>
        <end position="220"/>
    </location>
</feature>
<keyword evidence="4" id="KW-1185">Reference proteome</keyword>
<evidence type="ECO:0000313" key="4">
    <source>
        <dbReference type="Proteomes" id="UP000193144"/>
    </source>
</evidence>
<sequence length="249" mass="26920">MQTNILRALVGTLAFRTSLAAPTARGNDPKDNTELLEKLLTAPTQAHRFQDILVDGSGSKFLNDEELAKVTVHNFEQNQFNITGSQGGWNSPANTESFPILVGAGLAVNLGTVGPCGVLLPHVHPRANEFFIVVDNELDFGTRVEIGVFGGLSPSPEYTGKLKKNSGTLFPQGSVHYQINNSPNCKESTFVVYLSSEDPGTTTVLQEPVGNGTLGRRQVGREDFEMIRAVTPPHIVSVLDKCFARCNIV</sequence>
<dbReference type="InterPro" id="IPR014710">
    <property type="entry name" value="RmlC-like_jellyroll"/>
</dbReference>
<dbReference type="Pfam" id="PF00190">
    <property type="entry name" value="Cupin_1"/>
    <property type="match status" value="1"/>
</dbReference>
<dbReference type="SMART" id="SM00835">
    <property type="entry name" value="Cupin_1"/>
    <property type="match status" value="1"/>
</dbReference>
<protein>
    <submittedName>
        <fullName evidence="3">RmlC-like cupin domain-containing protein</fullName>
    </submittedName>
</protein>
<gene>
    <name evidence="3" type="ORF">BCR34DRAFT_659961</name>
</gene>
<dbReference type="OrthoDB" id="1921208at2759"/>